<keyword evidence="2" id="KW-1185">Reference proteome</keyword>
<dbReference type="RefSeq" id="WP_128211901.1">
    <property type="nucleotide sequence ID" value="NZ_CP025746.1"/>
</dbReference>
<dbReference type="Proteomes" id="UP000286268">
    <property type="component" value="Chromosome"/>
</dbReference>
<dbReference type="KEGG" id="cmah:C1I91_05580"/>
<dbReference type="OrthoDB" id="2960865at2"/>
<dbReference type="AlphaFoldDB" id="A0A410DQ59"/>
<accession>A0A410DQ59</accession>
<organism evidence="1 2">
    <name type="scientific">Clostridium manihotivorum</name>
    <dbReference type="NCBI Taxonomy" id="2320868"/>
    <lineage>
        <taxon>Bacteria</taxon>
        <taxon>Bacillati</taxon>
        <taxon>Bacillota</taxon>
        <taxon>Clostridia</taxon>
        <taxon>Eubacteriales</taxon>
        <taxon>Clostridiaceae</taxon>
        <taxon>Clostridium</taxon>
    </lineage>
</organism>
<sequence>MGDIDKLRGQELYESIKEYIEYDESKKINQNIFNRIVFNKEELLSLFNECSIEFDATGIYGDKTDYFKEFVQIRVPIALKSKLDKYGYYLDGVCRIYYKPNGKYELAGINILPDRKRIVSRNIEFIEKQVQVNIDPKNIVYDNFKIHVITNSYDKVEKDYIMEACNCGISGNRLATATMIGCAAERLLILLCEAYSAYLIKHGSQTEISKFNNEILNAKKAHKRLEGFFKVISNKKELFSQLGFENHEINFSFLDIIRQVRNDAGHPTGVVIESERLQTIITNYSLLYNKIHELIDALYKYE</sequence>
<protein>
    <submittedName>
        <fullName evidence="1">Uncharacterized protein</fullName>
    </submittedName>
</protein>
<evidence type="ECO:0000313" key="1">
    <source>
        <dbReference type="EMBL" id="QAA31177.1"/>
    </source>
</evidence>
<proteinExistence type="predicted"/>
<dbReference type="EMBL" id="CP025746">
    <property type="protein sequence ID" value="QAA31177.1"/>
    <property type="molecule type" value="Genomic_DNA"/>
</dbReference>
<name>A0A410DQ59_9CLOT</name>
<reference evidence="1 2" key="1">
    <citation type="submission" date="2018-01" db="EMBL/GenBank/DDBJ databases">
        <title>Genome Sequencing and Assembly of Anaerobacter polyendosporus strain CT4.</title>
        <authorList>
            <person name="Tachaapaikoon C."/>
            <person name="Sutheeworapong S."/>
            <person name="Jenjaroenpun P."/>
            <person name="Wongsurawat T."/>
            <person name="Nookeaw I."/>
            <person name="Cheawchanlertfa P."/>
            <person name="Kosugi A."/>
            <person name="Cheevadhanarak S."/>
            <person name="Ratanakhanokchai K."/>
        </authorList>
    </citation>
    <scope>NUCLEOTIDE SEQUENCE [LARGE SCALE GENOMIC DNA]</scope>
    <source>
        <strain evidence="1 2">CT4</strain>
    </source>
</reference>
<evidence type="ECO:0000313" key="2">
    <source>
        <dbReference type="Proteomes" id="UP000286268"/>
    </source>
</evidence>
<gene>
    <name evidence="1" type="ORF">C1I91_05580</name>
</gene>